<sequence>MATEEGPVVSGRRPPPAPFPPVVWIGGPPGAGKSTLARALAHRLGLRLYQSDTLTWDHRDRARAAGHPAAIRWEALDPGERWSAPPAELLAMSLHAERGAMIADDVRALGRGPLTVVEGTPVTPDTVPDPARAVWLMPSPELQRSRLAERGLPAGVHTLYTLLLADIAARVEAHGLAGRVVTVTPDAAPSDTRTAAEALLAGALADGPVAATAAERQALRRAENEAVAAQYRAHLARPWTTGDPRTAPVTLTCECAEPKCTARLTLPLGAFPPASGAPLRCH</sequence>
<dbReference type="SUPFAM" id="SSF52540">
    <property type="entry name" value="P-loop containing nucleoside triphosphate hydrolases"/>
    <property type="match status" value="1"/>
</dbReference>
<dbReference type="GO" id="GO:0016301">
    <property type="term" value="F:kinase activity"/>
    <property type="evidence" value="ECO:0007669"/>
    <property type="project" value="UniProtKB-KW"/>
</dbReference>
<keyword evidence="2" id="KW-0808">Transferase</keyword>
<feature type="region of interest" description="Disordered" evidence="1">
    <location>
        <begin position="1"/>
        <end position="20"/>
    </location>
</feature>
<evidence type="ECO:0000313" key="2">
    <source>
        <dbReference type="EMBL" id="SUP62046.1"/>
    </source>
</evidence>
<gene>
    <name evidence="2" type="ORF">NCTC7807_05205</name>
</gene>
<name>A0A380PA42_STRGR</name>
<dbReference type="RefSeq" id="WP_115069702.1">
    <property type="nucleotide sequence ID" value="NZ_UHID01000009.1"/>
</dbReference>
<evidence type="ECO:0000313" key="3">
    <source>
        <dbReference type="Proteomes" id="UP000254150"/>
    </source>
</evidence>
<dbReference type="InterPro" id="IPR027417">
    <property type="entry name" value="P-loop_NTPase"/>
</dbReference>
<dbReference type="AlphaFoldDB" id="A0A380PA42"/>
<dbReference type="EMBL" id="UHID01000009">
    <property type="protein sequence ID" value="SUP62046.1"/>
    <property type="molecule type" value="Genomic_DNA"/>
</dbReference>
<protein>
    <submittedName>
        <fullName evidence="2">Cytidylate kinase</fullName>
    </submittedName>
</protein>
<reference evidence="2 3" key="1">
    <citation type="submission" date="2018-06" db="EMBL/GenBank/DDBJ databases">
        <authorList>
            <consortium name="Pathogen Informatics"/>
            <person name="Doyle S."/>
        </authorList>
    </citation>
    <scope>NUCLEOTIDE SEQUENCE [LARGE SCALE GENOMIC DNA]</scope>
    <source>
        <strain evidence="2 3">NCTC7807</strain>
    </source>
</reference>
<proteinExistence type="predicted"/>
<dbReference type="Gene3D" id="3.40.50.300">
    <property type="entry name" value="P-loop containing nucleotide triphosphate hydrolases"/>
    <property type="match status" value="1"/>
</dbReference>
<keyword evidence="2" id="KW-0418">Kinase</keyword>
<evidence type="ECO:0000256" key="1">
    <source>
        <dbReference type="SAM" id="MobiDB-lite"/>
    </source>
</evidence>
<dbReference type="Proteomes" id="UP000254150">
    <property type="component" value="Unassembled WGS sequence"/>
</dbReference>
<accession>A0A380PA42</accession>
<organism evidence="2 3">
    <name type="scientific">Streptomyces griseus</name>
    <dbReference type="NCBI Taxonomy" id="1911"/>
    <lineage>
        <taxon>Bacteria</taxon>
        <taxon>Bacillati</taxon>
        <taxon>Actinomycetota</taxon>
        <taxon>Actinomycetes</taxon>
        <taxon>Kitasatosporales</taxon>
        <taxon>Streptomycetaceae</taxon>
        <taxon>Streptomyces</taxon>
    </lineage>
</organism>